<proteinExistence type="predicted"/>
<dbReference type="EMBL" id="JBANQN010000004">
    <property type="protein sequence ID" value="KAK6791406.1"/>
    <property type="molecule type" value="Genomic_DNA"/>
</dbReference>
<sequence length="10" mass="1194">MARYQLQAVD</sequence>
<dbReference type="Proteomes" id="UP001371456">
    <property type="component" value="Unassembled WGS sequence"/>
</dbReference>
<evidence type="ECO:0000313" key="1">
    <source>
        <dbReference type="EMBL" id="KAK6791406.1"/>
    </source>
</evidence>
<organism evidence="1 2">
    <name type="scientific">Solanum bulbocastanum</name>
    <name type="common">Wild potato</name>
    <dbReference type="NCBI Taxonomy" id="147425"/>
    <lineage>
        <taxon>Eukaryota</taxon>
        <taxon>Viridiplantae</taxon>
        <taxon>Streptophyta</taxon>
        <taxon>Embryophyta</taxon>
        <taxon>Tracheophyta</taxon>
        <taxon>Spermatophyta</taxon>
        <taxon>Magnoliopsida</taxon>
        <taxon>eudicotyledons</taxon>
        <taxon>Gunneridae</taxon>
        <taxon>Pentapetalae</taxon>
        <taxon>asterids</taxon>
        <taxon>lamiids</taxon>
        <taxon>Solanales</taxon>
        <taxon>Solanaceae</taxon>
        <taxon>Solanoideae</taxon>
        <taxon>Solaneae</taxon>
        <taxon>Solanum</taxon>
    </lineage>
</organism>
<reference evidence="1 2" key="1">
    <citation type="submission" date="2024-02" db="EMBL/GenBank/DDBJ databases">
        <title>de novo genome assembly of Solanum bulbocastanum strain 11H21.</title>
        <authorList>
            <person name="Hosaka A.J."/>
        </authorList>
    </citation>
    <scope>NUCLEOTIDE SEQUENCE [LARGE SCALE GENOMIC DNA]</scope>
    <source>
        <tissue evidence="1">Young leaves</tissue>
    </source>
</reference>
<name>A0AAN8TWG8_SOLBU</name>
<gene>
    <name evidence="1" type="ORF">RDI58_010487</name>
</gene>
<accession>A0AAN8TWG8</accession>
<evidence type="ECO:0000313" key="2">
    <source>
        <dbReference type="Proteomes" id="UP001371456"/>
    </source>
</evidence>
<protein>
    <submittedName>
        <fullName evidence="1">Uncharacterized protein</fullName>
    </submittedName>
</protein>
<keyword evidence="2" id="KW-1185">Reference proteome</keyword>
<comment type="caution">
    <text evidence="1">The sequence shown here is derived from an EMBL/GenBank/DDBJ whole genome shotgun (WGS) entry which is preliminary data.</text>
</comment>